<reference evidence="3" key="1">
    <citation type="submission" date="2021-01" db="EMBL/GenBank/DDBJ databases">
        <title>Adiantum capillus-veneris genome.</title>
        <authorList>
            <person name="Fang Y."/>
            <person name="Liao Q."/>
        </authorList>
    </citation>
    <scope>NUCLEOTIDE SEQUENCE</scope>
    <source>
        <strain evidence="3">H3</strain>
        <tissue evidence="3">Leaf</tissue>
    </source>
</reference>
<dbReference type="OrthoDB" id="1939301at2759"/>
<feature type="coiled-coil region" evidence="1">
    <location>
        <begin position="249"/>
        <end position="276"/>
    </location>
</feature>
<name>A0A9D4Z7H7_ADICA</name>
<evidence type="ECO:0000256" key="1">
    <source>
        <dbReference type="SAM" id="Coils"/>
    </source>
</evidence>
<feature type="compositionally biased region" description="Polar residues" evidence="2">
    <location>
        <begin position="307"/>
        <end position="322"/>
    </location>
</feature>
<keyword evidence="1" id="KW-0175">Coiled coil</keyword>
<evidence type="ECO:0000313" key="3">
    <source>
        <dbReference type="EMBL" id="KAI5063517.1"/>
    </source>
</evidence>
<dbReference type="PANTHER" id="PTHR34212">
    <property type="entry name" value="OS02G0104200 PROTEIN"/>
    <property type="match status" value="1"/>
</dbReference>
<feature type="coiled-coil region" evidence="1">
    <location>
        <begin position="192"/>
        <end position="222"/>
    </location>
</feature>
<evidence type="ECO:0000313" key="4">
    <source>
        <dbReference type="Proteomes" id="UP000886520"/>
    </source>
</evidence>
<feature type="compositionally biased region" description="Basic and acidic residues" evidence="2">
    <location>
        <begin position="25"/>
        <end position="35"/>
    </location>
</feature>
<sequence length="322" mass="36074">MSTSSDNVSCPISGPGSRKEKKKQAKEERDRLKQVEKKKRRLEKALATATAIRIELEKKKQRRKEEEQRLDEEGAALAEAVALQVLVEEEVNSFEDNMCENAASKLSTVPPLRKAFIKNATTSDAQPTSVTSNELIAEAVSMNSISVSKDKREEVKRKLVITDWELFSNPRDNLTYSSERAKAAELAAGMAAAQAVAALKIAEEARAEAEAAKKAAEAAICQVMDRKYFTLSEADQQATLYPLNIEMERDELKARLEETERRLKEKTKQVFHLEQSLEDMTQYLLCLKSKLPLPNNLSDKETEVSERSSTNLTESSQGITNY</sequence>
<gene>
    <name evidence="3" type="ORF">GOP47_0022064</name>
</gene>
<feature type="compositionally biased region" description="Polar residues" evidence="2">
    <location>
        <begin position="1"/>
        <end position="10"/>
    </location>
</feature>
<dbReference type="EMBL" id="JABFUD020000021">
    <property type="protein sequence ID" value="KAI5063517.1"/>
    <property type="molecule type" value="Genomic_DNA"/>
</dbReference>
<feature type="region of interest" description="Disordered" evidence="2">
    <location>
        <begin position="1"/>
        <end position="42"/>
    </location>
</feature>
<dbReference type="Proteomes" id="UP000886520">
    <property type="component" value="Chromosome 21"/>
</dbReference>
<dbReference type="PANTHER" id="PTHR34212:SF1">
    <property type="entry name" value="OS06G0106900 PROTEIN"/>
    <property type="match status" value="1"/>
</dbReference>
<comment type="caution">
    <text evidence="3">The sequence shown here is derived from an EMBL/GenBank/DDBJ whole genome shotgun (WGS) entry which is preliminary data.</text>
</comment>
<accession>A0A9D4Z7H7</accession>
<protein>
    <submittedName>
        <fullName evidence="3">Uncharacterized protein</fullName>
    </submittedName>
</protein>
<proteinExistence type="predicted"/>
<dbReference type="AlphaFoldDB" id="A0A9D4Z7H7"/>
<keyword evidence="4" id="KW-1185">Reference proteome</keyword>
<organism evidence="3 4">
    <name type="scientific">Adiantum capillus-veneris</name>
    <name type="common">Maidenhair fern</name>
    <dbReference type="NCBI Taxonomy" id="13818"/>
    <lineage>
        <taxon>Eukaryota</taxon>
        <taxon>Viridiplantae</taxon>
        <taxon>Streptophyta</taxon>
        <taxon>Embryophyta</taxon>
        <taxon>Tracheophyta</taxon>
        <taxon>Polypodiopsida</taxon>
        <taxon>Polypodiidae</taxon>
        <taxon>Polypodiales</taxon>
        <taxon>Pteridineae</taxon>
        <taxon>Pteridaceae</taxon>
        <taxon>Vittarioideae</taxon>
        <taxon>Adiantum</taxon>
    </lineage>
</organism>
<evidence type="ECO:0000256" key="2">
    <source>
        <dbReference type="SAM" id="MobiDB-lite"/>
    </source>
</evidence>
<feature type="region of interest" description="Disordered" evidence="2">
    <location>
        <begin position="297"/>
        <end position="322"/>
    </location>
</feature>